<dbReference type="SUPFAM" id="SSF88713">
    <property type="entry name" value="Glycoside hydrolase/deacetylase"/>
    <property type="match status" value="1"/>
</dbReference>
<keyword evidence="2" id="KW-0732">Signal</keyword>
<comment type="subcellular location">
    <subcellularLocation>
        <location evidence="1">Secreted</location>
    </subcellularLocation>
</comment>
<dbReference type="PANTHER" id="PTHR34216:SF3">
    <property type="entry name" value="POLY-BETA-1,6-N-ACETYL-D-GLUCOSAMINE N-DEACETYLASE"/>
    <property type="match status" value="1"/>
</dbReference>
<dbReference type="InterPro" id="IPR002509">
    <property type="entry name" value="NODB_dom"/>
</dbReference>
<evidence type="ECO:0000313" key="5">
    <source>
        <dbReference type="Proteomes" id="UP001611383"/>
    </source>
</evidence>
<evidence type="ECO:0000256" key="2">
    <source>
        <dbReference type="ARBA" id="ARBA00022729"/>
    </source>
</evidence>
<name>A0ABY9WGI5_9BACT</name>
<organism evidence="4 5">
    <name type="scientific">Archangium minus</name>
    <dbReference type="NCBI Taxonomy" id="83450"/>
    <lineage>
        <taxon>Bacteria</taxon>
        <taxon>Pseudomonadati</taxon>
        <taxon>Myxococcota</taxon>
        <taxon>Myxococcia</taxon>
        <taxon>Myxococcales</taxon>
        <taxon>Cystobacterineae</taxon>
        <taxon>Archangiaceae</taxon>
        <taxon>Archangium</taxon>
    </lineage>
</organism>
<evidence type="ECO:0000313" key="4">
    <source>
        <dbReference type="EMBL" id="WNG42916.1"/>
    </source>
</evidence>
<accession>A0ABY9WGI5</accession>
<dbReference type="PROSITE" id="PS51677">
    <property type="entry name" value="NODB"/>
    <property type="match status" value="1"/>
</dbReference>
<evidence type="ECO:0000256" key="1">
    <source>
        <dbReference type="ARBA" id="ARBA00004613"/>
    </source>
</evidence>
<protein>
    <submittedName>
        <fullName evidence="4">Polysaccharide deacetylase family protein</fullName>
    </submittedName>
</protein>
<dbReference type="PANTHER" id="PTHR34216">
    <property type="match status" value="1"/>
</dbReference>
<dbReference type="EMBL" id="CP043494">
    <property type="protein sequence ID" value="WNG42916.1"/>
    <property type="molecule type" value="Genomic_DNA"/>
</dbReference>
<gene>
    <name evidence="4" type="ORF">F0U60_01510</name>
</gene>
<dbReference type="CDD" id="cd10918">
    <property type="entry name" value="CE4_NodB_like_5s_6s"/>
    <property type="match status" value="1"/>
</dbReference>
<dbReference type="InterPro" id="IPR051398">
    <property type="entry name" value="Polysacch_Deacetylase"/>
</dbReference>
<dbReference type="Proteomes" id="UP001611383">
    <property type="component" value="Chromosome"/>
</dbReference>
<reference evidence="4 5" key="1">
    <citation type="submission" date="2019-08" db="EMBL/GenBank/DDBJ databases">
        <title>Archangium and Cystobacter genomes.</title>
        <authorList>
            <person name="Chen I.-C.K."/>
            <person name="Wielgoss S."/>
        </authorList>
    </citation>
    <scope>NUCLEOTIDE SEQUENCE [LARGE SCALE GENOMIC DNA]</scope>
    <source>
        <strain evidence="4 5">Cbm 6</strain>
    </source>
</reference>
<evidence type="ECO:0000259" key="3">
    <source>
        <dbReference type="PROSITE" id="PS51677"/>
    </source>
</evidence>
<proteinExistence type="predicted"/>
<dbReference type="Pfam" id="PF01522">
    <property type="entry name" value="Polysacc_deac_1"/>
    <property type="match status" value="2"/>
</dbReference>
<dbReference type="Gene3D" id="3.20.20.370">
    <property type="entry name" value="Glycoside hydrolase/deacetylase"/>
    <property type="match status" value="1"/>
</dbReference>
<sequence length="408" mass="45736">MLCPAWHPFAGLSGDSTPAWWLQCTEPGGFMKQTHTFIASARRNQVDLTRQRNQVDLERVVLRARIGTEPRWTSWVAKGVKALSYALGLHLASRPVGEDPAAILFYHKVQRRPVGVWGEPVLDVREFERHVSFLAREYQPVLLSELVAGLSGRAGLPPRAVALTFDDGYRNNLYLVAPVLARYGVPATFFITTGLVGTDRWMWAYELEELFSRHPPDQVCRACGDPAIARLGALGLSPRVLMMACVEYLKELPHEMMLDIVERLRAAFPLPVNDENRFLSWDEVRELSRQGFEIGAHTHSHPILTRLPLKEVERELRSCRDTLEEQLGVRPTLFSYPNGATNAEVTALASRYFEAAVTTRAGFCSPASGLLELPRIGAPVPVSELAFELSRGPRSCHEGQREVSGWMR</sequence>
<keyword evidence="5" id="KW-1185">Reference proteome</keyword>
<dbReference type="InterPro" id="IPR011330">
    <property type="entry name" value="Glyco_hydro/deAcase_b/a-brl"/>
</dbReference>
<feature type="domain" description="NodB homology" evidence="3">
    <location>
        <begin position="159"/>
        <end position="408"/>
    </location>
</feature>